<keyword evidence="2" id="KW-1185">Reference proteome</keyword>
<comment type="caution">
    <text evidence="1">The sequence shown here is derived from an EMBL/GenBank/DDBJ whole genome shotgun (WGS) entry which is preliminary data.</text>
</comment>
<accession>A0ACC2S9U6</accession>
<gene>
    <name evidence="1" type="ORF">DSO57_1006198</name>
</gene>
<evidence type="ECO:0000313" key="2">
    <source>
        <dbReference type="Proteomes" id="UP001165960"/>
    </source>
</evidence>
<dbReference type="Proteomes" id="UP001165960">
    <property type="component" value="Unassembled WGS sequence"/>
</dbReference>
<sequence>MKLINLIIGLVSLVSCQEKVIVGYFVPWGGVPADKLSYDKVTHINYGFGLLKNRTDPADIFFDKDYDGNALKSLLKEARPKNVKVLISLGGWTGSQTFSKLVADKKHRQKFIENAMVYLKQGSGKPGPDGWGLDGLDIDWEYPGREGAACNDYSPKSKQDDSDNYLKLLQELRKRMNTDFGEGKKLLTAAVRVTPFDKNGEPMKDVSAFAKVFDFINIMAYDIMGTWDKTTGPNAPFENGPAGKAVQLSLKQSVEDWSNAKFPLNQITAGLAFYGRTQKVSKDVDAKNMYVDNSNHTKIQGDSKDVIEESKVCPEGPTAHSGVYRYRLLREQKVLVGKTKAGEGYQRFFDNTTKTPYLFNKKEMKFISYDDVESLKIKVDYAIEKNLKGVMYWDMTHDYNDELLEVLQAVRGTTAQSNDCGDDYSKPTQETKDISPAASSEENKKLKSPNTQESSQKKEGTTPIGTNKNSYTEATKGTMAKKKNNPTTTLQPKDFSPAEKSNRVQGSGFSLKFKDGKYHYSHY</sequence>
<protein>
    <submittedName>
        <fullName evidence="1">Uncharacterized protein</fullName>
    </submittedName>
</protein>
<dbReference type="EMBL" id="QTSX02005697">
    <property type="protein sequence ID" value="KAJ9059066.1"/>
    <property type="molecule type" value="Genomic_DNA"/>
</dbReference>
<proteinExistence type="predicted"/>
<evidence type="ECO:0000313" key="1">
    <source>
        <dbReference type="EMBL" id="KAJ9059066.1"/>
    </source>
</evidence>
<name>A0ACC2S9U6_9FUNG</name>
<reference evidence="1" key="1">
    <citation type="submission" date="2022-04" db="EMBL/GenBank/DDBJ databases">
        <title>Genome of the entomopathogenic fungus Entomophthora muscae.</title>
        <authorList>
            <person name="Elya C."/>
            <person name="Lovett B.R."/>
            <person name="Lee E."/>
            <person name="Macias A.M."/>
            <person name="Hajek A.E."/>
            <person name="De Bivort B.L."/>
            <person name="Kasson M.T."/>
            <person name="De Fine Licht H.H."/>
            <person name="Stajich J.E."/>
        </authorList>
    </citation>
    <scope>NUCLEOTIDE SEQUENCE</scope>
    <source>
        <strain evidence="1">Berkeley</strain>
    </source>
</reference>
<organism evidence="1 2">
    <name type="scientific">Entomophthora muscae</name>
    <dbReference type="NCBI Taxonomy" id="34485"/>
    <lineage>
        <taxon>Eukaryota</taxon>
        <taxon>Fungi</taxon>
        <taxon>Fungi incertae sedis</taxon>
        <taxon>Zoopagomycota</taxon>
        <taxon>Entomophthoromycotina</taxon>
        <taxon>Entomophthoromycetes</taxon>
        <taxon>Entomophthorales</taxon>
        <taxon>Entomophthoraceae</taxon>
        <taxon>Entomophthora</taxon>
    </lineage>
</organism>